<dbReference type="EMBL" id="JAFHLR010000007">
    <property type="protein sequence ID" value="KAG5486823.1"/>
    <property type="molecule type" value="Genomic_DNA"/>
</dbReference>
<feature type="region of interest" description="Disordered" evidence="1">
    <location>
        <begin position="850"/>
        <end position="884"/>
    </location>
</feature>
<keyword evidence="3" id="KW-1185">Reference proteome</keyword>
<proteinExistence type="predicted"/>
<dbReference type="GeneID" id="92362146"/>
<protein>
    <submittedName>
        <fullName evidence="2">Uncharacterized protein</fullName>
    </submittedName>
</protein>
<dbReference type="SUPFAM" id="SSF52047">
    <property type="entry name" value="RNI-like"/>
    <property type="match status" value="1"/>
</dbReference>
<dbReference type="KEGG" id="loi:92362146"/>
<dbReference type="FunFam" id="3.80.10.10:FF:001047">
    <property type="entry name" value="Hypothetical_protein_-_conserved"/>
    <property type="match status" value="1"/>
</dbReference>
<evidence type="ECO:0000256" key="1">
    <source>
        <dbReference type="SAM" id="MobiDB-lite"/>
    </source>
</evidence>
<sequence>MTSPASCTESRVSHPAADAVPTAVPKALAQGRGSSTSTATGEVAAARRSVPSAVPCTTAAEDAGDDNDESVTFTSQAHQHSPSSPNYQHAQPQPPSQQQPAHVPSHKNSAPEGMRREWQFALQYVHQAAQLLIQCSPQWEYEFIDVDRTAVGLAHDVRSATQADAAPMLAVLSYTDRTAVVQPPPPGSAAGSSPGVGASLRRPSMRRGSRNTSPAAVNSDDGRAEQPGFTSSYDISEPATLVDNRVDGDAWWVEKSKAVELMYCHPAPDMDLETFCKHCVQFILRDPHISSVDGDTRLARLQMGDKLRCPYRLGGRHRSFQLRYTLRDRSELQESCVYAIGAIVGQRGYLLRARCTDAEELEGYVRKVLLPAYATPGRAQFGVDVVYHSVPTTTLLSEQQEAFGELQYVDHKAAIVFVTPLYPMRVLLDYSPAKTVDVGSITCLTLKLSVYERLLDDTVAAEIMGVAKYKASPIIMCVEVEEVSRMGYPKVMSIEQYSELKAARVAEVFPDAKMAGLPTNVFMGDRTGRLRTMTFTYEPLRCVVKALITSTLVGNLGVTALYIAKLSGGVFDAHLYVFQQLLSGMEYLPQNSVVKNARVSRYCARNIRLVEEDIIHAYSANKHLGGEVSLPTAAVGPLHPTMFASRDPRVVAAARERHLQCLSLGNDGRVEGGVEAVVPPEEGGAVPTRRSVSVADAGGLHVRGGHPRACESDWGSAFDAGATRTSLFSASMLTVSLPSDTFAGPVTPANALAAAEKVGSSLGGGMTRGSDADLSSSAHSGSCISVSGISHLRESGSASMVDAHSDEDDTMSGTTEDDHAVSACSHKNASGTVTPLEAAAVSSASAAPSEASVTGCRPPASITSESGDGADARTTAYSQSDRSSMPIPSCITNAAADGGAREVLTAPFVCSVSGLSVGRQHDPSGDDDVAGRSLGAAAAPEIDAHDATAAARLVQQKDYEQLIGKGDPAVEQALREVEGGTLYGPSLRDVYARCCEAQQCRPNSYLMRKLPVQPEFTYSVEEIDLSANYVGHNGFVAVLHLLEHLPRLHVVYFNNMSLDNVDAESLCYVLATNHTVREVHLEYNPGISLPSMRNFTALLRVNKRIEVLRLAGTRLSPTLIEKLQEEASRPRD</sequence>
<evidence type="ECO:0000313" key="2">
    <source>
        <dbReference type="EMBL" id="KAG5486823.1"/>
    </source>
</evidence>
<organism evidence="2 3">
    <name type="scientific">Leishmania orientalis</name>
    <dbReference type="NCBI Taxonomy" id="2249476"/>
    <lineage>
        <taxon>Eukaryota</taxon>
        <taxon>Discoba</taxon>
        <taxon>Euglenozoa</taxon>
        <taxon>Kinetoplastea</taxon>
        <taxon>Metakinetoplastina</taxon>
        <taxon>Trypanosomatida</taxon>
        <taxon>Trypanosomatidae</taxon>
        <taxon>Leishmaniinae</taxon>
        <taxon>Leishmania</taxon>
    </lineage>
</organism>
<dbReference type="Proteomes" id="UP000674143">
    <property type="component" value="Unassembled WGS sequence"/>
</dbReference>
<feature type="compositionally biased region" description="Polar residues" evidence="1">
    <location>
        <begin position="70"/>
        <end position="87"/>
    </location>
</feature>
<feature type="compositionally biased region" description="Low complexity" evidence="1">
    <location>
        <begin position="43"/>
        <end position="55"/>
    </location>
</feature>
<dbReference type="RefSeq" id="XP_067065617.1">
    <property type="nucleotide sequence ID" value="XM_067208212.1"/>
</dbReference>
<feature type="region of interest" description="Disordered" evidence="1">
    <location>
        <begin position="795"/>
        <end position="817"/>
    </location>
</feature>
<evidence type="ECO:0000313" key="3">
    <source>
        <dbReference type="Proteomes" id="UP000674143"/>
    </source>
</evidence>
<dbReference type="PANTHER" id="PTHR24114">
    <property type="entry name" value="LEUCINE RICH REPEAT FAMILY PROTEIN"/>
    <property type="match status" value="1"/>
</dbReference>
<feature type="region of interest" description="Disordered" evidence="1">
    <location>
        <begin position="1"/>
        <end position="112"/>
    </location>
</feature>
<name>A0A836I2H2_9TRYP</name>
<dbReference type="InterPro" id="IPR032675">
    <property type="entry name" value="LRR_dom_sf"/>
</dbReference>
<dbReference type="PANTHER" id="PTHR24114:SF22">
    <property type="match status" value="1"/>
</dbReference>
<accession>A0A836I2H2</accession>
<dbReference type="InterPro" id="IPR052394">
    <property type="entry name" value="LRR-containing"/>
</dbReference>
<feature type="region of interest" description="Disordered" evidence="1">
    <location>
        <begin position="180"/>
        <end position="234"/>
    </location>
</feature>
<feature type="compositionally biased region" description="Low complexity" evidence="1">
    <location>
        <begin position="188"/>
        <end position="199"/>
    </location>
</feature>
<dbReference type="Gene3D" id="3.80.10.10">
    <property type="entry name" value="Ribonuclease Inhibitor"/>
    <property type="match status" value="1"/>
</dbReference>
<dbReference type="AlphaFoldDB" id="A0A836I2H2"/>
<feature type="compositionally biased region" description="Polar residues" evidence="1">
    <location>
        <begin position="1"/>
        <end position="10"/>
    </location>
</feature>
<gene>
    <name evidence="2" type="ORF">LSCM4_06288</name>
</gene>
<reference evidence="3" key="2">
    <citation type="journal article" date="2021" name="Sci. Data">
        <title>Chromosome-scale genome sequencing, assembly and annotation of six genomes from subfamily Leishmaniinae.</title>
        <authorList>
            <person name="Almutairi H."/>
            <person name="Urbaniak M.D."/>
            <person name="Bates M.D."/>
            <person name="Jariyapan N."/>
            <person name="Kwakye-Nuako G."/>
            <person name="Thomaz Soccol V."/>
            <person name="Al-Salem W.S."/>
            <person name="Dillon R.J."/>
            <person name="Bates P.A."/>
            <person name="Gatherer D."/>
        </authorList>
    </citation>
    <scope>NUCLEOTIDE SEQUENCE [LARGE SCALE GENOMIC DNA]</scope>
</reference>
<reference evidence="3" key="1">
    <citation type="journal article" date="2021" name="Microbiol. Resour. Announc.">
        <title>LGAAP: Leishmaniinae Genome Assembly and Annotation Pipeline.</title>
        <authorList>
            <person name="Almutairi H."/>
            <person name="Urbaniak M.D."/>
            <person name="Bates M.D."/>
            <person name="Jariyapan N."/>
            <person name="Kwakye-Nuako G."/>
            <person name="Thomaz-Soccol V."/>
            <person name="Al-Salem W.S."/>
            <person name="Dillon R.J."/>
            <person name="Bates P.A."/>
            <person name="Gatherer D."/>
        </authorList>
    </citation>
    <scope>NUCLEOTIDE SEQUENCE [LARGE SCALE GENOMIC DNA]</scope>
</reference>
<comment type="caution">
    <text evidence="2">The sequence shown here is derived from an EMBL/GenBank/DDBJ whole genome shotgun (WGS) entry which is preliminary data.</text>
</comment>